<evidence type="ECO:0000313" key="1">
    <source>
        <dbReference type="EMBL" id="KAL1639380.1"/>
    </source>
</evidence>
<proteinExistence type="predicted"/>
<accession>A0ABR3TIL5</accession>
<comment type="caution">
    <text evidence="1">The sequence shown here is derived from an EMBL/GenBank/DDBJ whole genome shotgun (WGS) entry which is preliminary data.</text>
</comment>
<keyword evidence="2" id="KW-1185">Reference proteome</keyword>
<gene>
    <name evidence="1" type="ORF">SLS58_007961</name>
</gene>
<dbReference type="EMBL" id="JAKEKT020000064">
    <property type="protein sequence ID" value="KAL1639380.1"/>
    <property type="molecule type" value="Genomic_DNA"/>
</dbReference>
<sequence length="96" mass="10724">MNVSSFEVYPGFVNPHGIGEFRFSIAKWVDKSLESVKIRAFFNKLDDDFQVTVLSSVVERTPAASAFTIHCSVVFEKKVNHLMVSIACGRADQARV</sequence>
<reference evidence="1 2" key="1">
    <citation type="journal article" date="2023" name="Plant Dis.">
        <title>First Report of Diplodia intermedia Causing Canker and Dieback Diseases on Apple Trees in Canada.</title>
        <authorList>
            <person name="Ellouze W."/>
            <person name="Ilyukhin E."/>
            <person name="Sulman M."/>
            <person name="Ali S."/>
        </authorList>
    </citation>
    <scope>NUCLEOTIDE SEQUENCE [LARGE SCALE GENOMIC DNA]</scope>
    <source>
        <strain evidence="1 2">M45-28</strain>
    </source>
</reference>
<dbReference type="Proteomes" id="UP001521184">
    <property type="component" value="Unassembled WGS sequence"/>
</dbReference>
<organism evidence="1 2">
    <name type="scientific">Diplodia intermedia</name>
    <dbReference type="NCBI Taxonomy" id="856260"/>
    <lineage>
        <taxon>Eukaryota</taxon>
        <taxon>Fungi</taxon>
        <taxon>Dikarya</taxon>
        <taxon>Ascomycota</taxon>
        <taxon>Pezizomycotina</taxon>
        <taxon>Dothideomycetes</taxon>
        <taxon>Dothideomycetes incertae sedis</taxon>
        <taxon>Botryosphaeriales</taxon>
        <taxon>Botryosphaeriaceae</taxon>
        <taxon>Diplodia</taxon>
    </lineage>
</organism>
<protein>
    <submittedName>
        <fullName evidence="1">Uncharacterized protein</fullName>
    </submittedName>
</protein>
<evidence type="ECO:0000313" key="2">
    <source>
        <dbReference type="Proteomes" id="UP001521184"/>
    </source>
</evidence>
<name>A0ABR3TIL5_9PEZI</name>